<gene>
    <name evidence="2" type="ORF">PTRG_09865</name>
</gene>
<dbReference type="OrthoDB" id="5403157at2759"/>
<evidence type="ECO:0000313" key="2">
    <source>
        <dbReference type="EMBL" id="EDU42916.1"/>
    </source>
</evidence>
<dbReference type="GeneID" id="6348162"/>
<dbReference type="Proteomes" id="UP000001471">
    <property type="component" value="Unassembled WGS sequence"/>
</dbReference>
<name>B2WIQ6_PYRTR</name>
<dbReference type="OMA" id="KPKQHIH"/>
<sequence>MSRTVDRTMPTISSPLSPRSQPLDIPSQARRRPALSPRQSSNTGPAAHLRLPSLPRFHPANYASSQSSSHANTPSTGPDSPYSPSSPRSTNRQYEVQRQMYLYQQQLLANTNRQHKGLGPRPTSPRLEPLASPGAVTPLELEDEMGSYLTAGVSRAEADQHVEKLIREEARRRGEYSPGRTTSVGGSSPRCTMFTV</sequence>
<accession>B2WIQ6</accession>
<evidence type="ECO:0000313" key="3">
    <source>
        <dbReference type="Proteomes" id="UP000001471"/>
    </source>
</evidence>
<feature type="region of interest" description="Disordered" evidence="1">
    <location>
        <begin position="170"/>
        <end position="196"/>
    </location>
</feature>
<feature type="compositionally biased region" description="Polar residues" evidence="1">
    <location>
        <begin position="10"/>
        <end position="20"/>
    </location>
</feature>
<feature type="compositionally biased region" description="Low complexity" evidence="1">
    <location>
        <begin position="73"/>
        <end position="90"/>
    </location>
</feature>
<feature type="compositionally biased region" description="Polar residues" evidence="1">
    <location>
        <begin position="179"/>
        <end position="196"/>
    </location>
</feature>
<protein>
    <submittedName>
        <fullName evidence="2">Uncharacterized protein</fullName>
    </submittedName>
</protein>
<dbReference type="HOGENOM" id="CLU_103049_0_0_1"/>
<dbReference type="KEGG" id="ptrr:6348162"/>
<evidence type="ECO:0000256" key="1">
    <source>
        <dbReference type="SAM" id="MobiDB-lite"/>
    </source>
</evidence>
<feature type="region of interest" description="Disordered" evidence="1">
    <location>
        <begin position="1"/>
        <end position="91"/>
    </location>
</feature>
<dbReference type="InParanoid" id="B2WIQ6"/>
<dbReference type="EMBL" id="DS231626">
    <property type="protein sequence ID" value="EDU42916.1"/>
    <property type="molecule type" value="Genomic_DNA"/>
</dbReference>
<feature type="compositionally biased region" description="Polar residues" evidence="1">
    <location>
        <begin position="62"/>
        <end position="72"/>
    </location>
</feature>
<dbReference type="eggNOG" id="ENOG502SBZM">
    <property type="taxonomic scope" value="Eukaryota"/>
</dbReference>
<organism evidence="2 3">
    <name type="scientific">Pyrenophora tritici-repentis (strain Pt-1C-BFP)</name>
    <name type="common">Wheat tan spot fungus</name>
    <name type="synonym">Drechslera tritici-repentis</name>
    <dbReference type="NCBI Taxonomy" id="426418"/>
    <lineage>
        <taxon>Eukaryota</taxon>
        <taxon>Fungi</taxon>
        <taxon>Dikarya</taxon>
        <taxon>Ascomycota</taxon>
        <taxon>Pezizomycotina</taxon>
        <taxon>Dothideomycetes</taxon>
        <taxon>Pleosporomycetidae</taxon>
        <taxon>Pleosporales</taxon>
        <taxon>Pleosporineae</taxon>
        <taxon>Pleosporaceae</taxon>
        <taxon>Pyrenophora</taxon>
    </lineage>
</organism>
<dbReference type="AlphaFoldDB" id="B2WIQ6"/>
<proteinExistence type="predicted"/>
<reference evidence="3" key="1">
    <citation type="journal article" date="2013" name="G3 (Bethesda)">
        <title>Comparative genomics of a plant-pathogenic fungus, Pyrenophora tritici-repentis, reveals transduplication and the impact of repeat elements on pathogenicity and population divergence.</title>
        <authorList>
            <person name="Manning V.A."/>
            <person name="Pandelova I."/>
            <person name="Dhillon B."/>
            <person name="Wilhelm L.J."/>
            <person name="Goodwin S.B."/>
            <person name="Berlin A.M."/>
            <person name="Figueroa M."/>
            <person name="Freitag M."/>
            <person name="Hane J.K."/>
            <person name="Henrissat B."/>
            <person name="Holman W.H."/>
            <person name="Kodira C.D."/>
            <person name="Martin J."/>
            <person name="Oliver R.P."/>
            <person name="Robbertse B."/>
            <person name="Schackwitz W."/>
            <person name="Schwartz D.C."/>
            <person name="Spatafora J.W."/>
            <person name="Turgeon B.G."/>
            <person name="Yandava C."/>
            <person name="Young S."/>
            <person name="Zhou S."/>
            <person name="Zeng Q."/>
            <person name="Grigoriev I.V."/>
            <person name="Ma L.-J."/>
            <person name="Ciuffetti L.M."/>
        </authorList>
    </citation>
    <scope>NUCLEOTIDE SEQUENCE [LARGE SCALE GENOMIC DNA]</scope>
    <source>
        <strain evidence="3">Pt-1C-BFP</strain>
    </source>
</reference>